<comment type="similarity">
    <text evidence="6">Belongs to the ABC-4 integral membrane protein family.</text>
</comment>
<sequence>MNIFNKVTLKTLAKNRTRTIVTIVGIMLSTSLITAVTTFTSSMQNCLLQNAIAQSGDWYGAIHSVEKKEVDKLNANDKISQVTSTQNIGYSILKDSTNKNKPYLYVIGIDNAFEKSVAVHITSGRLPQNSSEIMLPNHLFENGGIKNKLEDILELEIGQRVLDGKNLDQDNGTYNTKDGTSNNEEFIVKEERTYTVVGFYERPTFEQYSAPGYTAITVMDKTVTDSYLYNSYFKLKNPKDTSEFLSQYKLKNINTEYNSRVLVFLGVTQSSAYNIAIGSILLIVILLIMGGSVLLIYNAFAISVSERTKQFGLLSSIGATKRQISRSVLFEALFVSIIGIPLGIILGIVGIGITLLLIKDRLALMVTGMFAGSVPLTLKVSFWAIIAAVVTAIVTVLISAWIPSKRAMKVTAIQAIQQSNDIKMNSKKLKTHKWIYKVFGFEGALAQKNFRRNKKKYRATVISLFMSVVLFITASSLCMYVLEASSGTLSTNGYEICYYNVQSEIKGNDLSIEQFTKKISELDGVKNVSSVKQIYGELSVSNEIFSDEYMRQYKSVNKDGVLNTVSVDINCIDDISFEKYLKDNNLSKDKYMNPEKSVLIASSNMKIKDSETGKTSNISMLKQDKVKIIAKLSKFDDQGKNISYEDIELNIGLSKDKLVMGVYSNNGNTISVMIPQCMIGTVYKSDLFNNPPAIYVATNTHDSVAEKIKTILKDNNLPVNRLYDLAKEDEYSKNMIFIIQVFAYGFITLISLISVANVFNTISTNILLRRREFAMLKSVGMTKRGFNKMMNFECILYGVKSLLLGLPVSIAITYYIYKSINSGYEMPFTLPWSAIGIAIFSVFAVVFATMIYSMRKIKKDNPIDALKNENL</sequence>
<dbReference type="GO" id="GO:0005886">
    <property type="term" value="C:plasma membrane"/>
    <property type="evidence" value="ECO:0007669"/>
    <property type="project" value="UniProtKB-SubCell"/>
</dbReference>
<dbReference type="OrthoDB" id="9793166at2"/>
<evidence type="ECO:0000259" key="8">
    <source>
        <dbReference type="Pfam" id="PF02687"/>
    </source>
</evidence>
<evidence type="ECO:0000313" key="9">
    <source>
        <dbReference type="EMBL" id="SEW33064.1"/>
    </source>
</evidence>
<dbReference type="InterPro" id="IPR003838">
    <property type="entry name" value="ABC3_permease_C"/>
</dbReference>
<dbReference type="STRING" id="99656.SAMN05421659_11055"/>
<protein>
    <submittedName>
        <fullName evidence="9">Putative ABC transport system permease protein</fullName>
    </submittedName>
</protein>
<evidence type="ECO:0000256" key="3">
    <source>
        <dbReference type="ARBA" id="ARBA00022692"/>
    </source>
</evidence>
<dbReference type="PANTHER" id="PTHR30572">
    <property type="entry name" value="MEMBRANE COMPONENT OF TRANSPORTER-RELATED"/>
    <property type="match status" value="1"/>
</dbReference>
<evidence type="ECO:0000313" key="10">
    <source>
        <dbReference type="Proteomes" id="UP000199701"/>
    </source>
</evidence>
<keyword evidence="3 7" id="KW-0812">Transmembrane</keyword>
<keyword evidence="4 7" id="KW-1133">Transmembrane helix</keyword>
<dbReference type="Pfam" id="PF02687">
    <property type="entry name" value="FtsX"/>
    <property type="match status" value="2"/>
</dbReference>
<keyword evidence="2" id="KW-1003">Cell membrane</keyword>
<dbReference type="AlphaFoldDB" id="A0A1I0QZF1"/>
<evidence type="ECO:0000256" key="2">
    <source>
        <dbReference type="ARBA" id="ARBA00022475"/>
    </source>
</evidence>
<reference evidence="9 10" key="1">
    <citation type="submission" date="2016-10" db="EMBL/GenBank/DDBJ databases">
        <authorList>
            <person name="de Groot N.N."/>
        </authorList>
    </citation>
    <scope>NUCLEOTIDE SEQUENCE [LARGE SCALE GENOMIC DNA]</scope>
    <source>
        <strain evidence="9 10">DSM 9179</strain>
    </source>
</reference>
<accession>A0A1I0QZF1</accession>
<dbReference type="PANTHER" id="PTHR30572:SF4">
    <property type="entry name" value="ABC TRANSPORTER PERMEASE YTRF"/>
    <property type="match status" value="1"/>
</dbReference>
<feature type="transmembrane region" description="Helical" evidence="7">
    <location>
        <begin position="20"/>
        <end position="39"/>
    </location>
</feature>
<dbReference type="RefSeq" id="WP_092454758.1">
    <property type="nucleotide sequence ID" value="NZ_FOJI01000010.1"/>
</dbReference>
<evidence type="ECO:0000256" key="7">
    <source>
        <dbReference type="SAM" id="Phobius"/>
    </source>
</evidence>
<feature type="transmembrane region" description="Helical" evidence="7">
    <location>
        <begin position="829"/>
        <end position="852"/>
    </location>
</feature>
<organism evidence="9 10">
    <name type="scientific">[Clostridium] fimetarium</name>
    <dbReference type="NCBI Taxonomy" id="99656"/>
    <lineage>
        <taxon>Bacteria</taxon>
        <taxon>Bacillati</taxon>
        <taxon>Bacillota</taxon>
        <taxon>Clostridia</taxon>
        <taxon>Lachnospirales</taxon>
        <taxon>Lachnospiraceae</taxon>
    </lineage>
</organism>
<feature type="transmembrane region" description="Helical" evidence="7">
    <location>
        <begin position="332"/>
        <end position="358"/>
    </location>
</feature>
<evidence type="ECO:0000256" key="1">
    <source>
        <dbReference type="ARBA" id="ARBA00004651"/>
    </source>
</evidence>
<feature type="transmembrane region" description="Helical" evidence="7">
    <location>
        <begin position="794"/>
        <end position="817"/>
    </location>
</feature>
<name>A0A1I0QZF1_9FIRM</name>
<feature type="transmembrane region" description="Helical" evidence="7">
    <location>
        <begin position="275"/>
        <end position="300"/>
    </location>
</feature>
<evidence type="ECO:0000256" key="6">
    <source>
        <dbReference type="ARBA" id="ARBA00038076"/>
    </source>
</evidence>
<evidence type="ECO:0000256" key="5">
    <source>
        <dbReference type="ARBA" id="ARBA00023136"/>
    </source>
</evidence>
<dbReference type="GO" id="GO:0022857">
    <property type="term" value="F:transmembrane transporter activity"/>
    <property type="evidence" value="ECO:0007669"/>
    <property type="project" value="TreeGrafter"/>
</dbReference>
<evidence type="ECO:0000256" key="4">
    <source>
        <dbReference type="ARBA" id="ARBA00022989"/>
    </source>
</evidence>
<feature type="transmembrane region" description="Helical" evidence="7">
    <location>
        <begin position="378"/>
        <end position="402"/>
    </location>
</feature>
<feature type="domain" description="ABC3 transporter permease C-terminal" evidence="8">
    <location>
        <begin position="283"/>
        <end position="410"/>
    </location>
</feature>
<dbReference type="EMBL" id="FOJI01000010">
    <property type="protein sequence ID" value="SEW33064.1"/>
    <property type="molecule type" value="Genomic_DNA"/>
</dbReference>
<dbReference type="InterPro" id="IPR050250">
    <property type="entry name" value="Macrolide_Exporter_MacB"/>
</dbReference>
<proteinExistence type="inferred from homology"/>
<keyword evidence="5 7" id="KW-0472">Membrane</keyword>
<keyword evidence="10" id="KW-1185">Reference proteome</keyword>
<feature type="transmembrane region" description="Helical" evidence="7">
    <location>
        <begin position="741"/>
        <end position="768"/>
    </location>
</feature>
<feature type="domain" description="ABC3 transporter permease C-terminal" evidence="8">
    <location>
        <begin position="746"/>
        <end position="862"/>
    </location>
</feature>
<gene>
    <name evidence="9" type="ORF">SAMN05421659_11055</name>
</gene>
<feature type="transmembrane region" description="Helical" evidence="7">
    <location>
        <begin position="461"/>
        <end position="482"/>
    </location>
</feature>
<dbReference type="Proteomes" id="UP000199701">
    <property type="component" value="Unassembled WGS sequence"/>
</dbReference>
<comment type="subcellular location">
    <subcellularLocation>
        <location evidence="1">Cell membrane</location>
        <topology evidence="1">Multi-pass membrane protein</topology>
    </subcellularLocation>
</comment>